<organism evidence="2 3">
    <name type="scientific">Paractinoplanes toevensis</name>
    <dbReference type="NCBI Taxonomy" id="571911"/>
    <lineage>
        <taxon>Bacteria</taxon>
        <taxon>Bacillati</taxon>
        <taxon>Actinomycetota</taxon>
        <taxon>Actinomycetes</taxon>
        <taxon>Micromonosporales</taxon>
        <taxon>Micromonosporaceae</taxon>
        <taxon>Paractinoplanes</taxon>
    </lineage>
</organism>
<feature type="domain" description="SGNH hydrolase-type esterase" evidence="1">
    <location>
        <begin position="43"/>
        <end position="229"/>
    </location>
</feature>
<protein>
    <recommendedName>
        <fullName evidence="1">SGNH hydrolase-type esterase domain-containing protein</fullName>
    </recommendedName>
</protein>
<evidence type="ECO:0000313" key="2">
    <source>
        <dbReference type="EMBL" id="GIM96220.1"/>
    </source>
</evidence>
<evidence type="ECO:0000313" key="3">
    <source>
        <dbReference type="Proteomes" id="UP000677082"/>
    </source>
</evidence>
<dbReference type="PANTHER" id="PTHR43784">
    <property type="entry name" value="GDSL-LIKE LIPASE/ACYLHYDROLASE, PUTATIVE (AFU_ORTHOLOGUE AFUA_2G00820)-RELATED"/>
    <property type="match status" value="1"/>
</dbReference>
<dbReference type="EMBL" id="BOQN01000111">
    <property type="protein sequence ID" value="GIM96220.1"/>
    <property type="molecule type" value="Genomic_DNA"/>
</dbReference>
<dbReference type="AlphaFoldDB" id="A0A919W9S5"/>
<reference evidence="2 3" key="1">
    <citation type="submission" date="2021-03" db="EMBL/GenBank/DDBJ databases">
        <title>Whole genome shotgun sequence of Actinoplanes toevensis NBRC 105298.</title>
        <authorList>
            <person name="Komaki H."/>
            <person name="Tamura T."/>
        </authorList>
    </citation>
    <scope>NUCLEOTIDE SEQUENCE [LARGE SCALE GENOMIC DNA]</scope>
    <source>
        <strain evidence="2 3">NBRC 105298</strain>
    </source>
</reference>
<name>A0A919W9S5_9ACTN</name>
<dbReference type="Gene3D" id="3.40.50.1110">
    <property type="entry name" value="SGNH hydrolase"/>
    <property type="match status" value="1"/>
</dbReference>
<proteinExistence type="predicted"/>
<dbReference type="PANTHER" id="PTHR43784:SF2">
    <property type="entry name" value="GDSL-LIKE LIPASE_ACYLHYDROLASE, PUTATIVE (AFU_ORTHOLOGUE AFUA_2G00820)-RELATED"/>
    <property type="match status" value="1"/>
</dbReference>
<dbReference type="InterPro" id="IPR036514">
    <property type="entry name" value="SGNH_hydro_sf"/>
</dbReference>
<gene>
    <name evidence="2" type="ORF">Ato02nite_080130</name>
</gene>
<dbReference type="SUPFAM" id="SSF52266">
    <property type="entry name" value="SGNH hydrolase"/>
    <property type="match status" value="1"/>
</dbReference>
<dbReference type="Pfam" id="PF13472">
    <property type="entry name" value="Lipase_GDSL_2"/>
    <property type="match status" value="1"/>
</dbReference>
<dbReference type="InterPro" id="IPR053140">
    <property type="entry name" value="GDSL_Rv0518-like"/>
</dbReference>
<dbReference type="Proteomes" id="UP000677082">
    <property type="component" value="Unassembled WGS sequence"/>
</dbReference>
<accession>A0A919W9S5</accession>
<comment type="caution">
    <text evidence="2">The sequence shown here is derived from an EMBL/GenBank/DDBJ whole genome shotgun (WGS) entry which is preliminary data.</text>
</comment>
<dbReference type="InterPro" id="IPR013830">
    <property type="entry name" value="SGNH_hydro"/>
</dbReference>
<sequence length="242" mass="26328">MRIGKSAALFGCAVLAATLAASFIVKATLFQRTPSSPGCVAVVGASIATGYRAEPGADWPHLVRQHLERTRTPLCLENRSIGATRLLHTSPGLPSYLDREAAVLDIPNVREIVLTDLINDIQALPHQYDPQVIIAGIRRFVAIAHHRGVRVLATTITAYGGYHYTDDQRFTADGERCRRTVNAALRQGQLVDGYIDFDQELADPEDTTRLRPQYDSGDHLHPSAEGQRAMAELGIAALTPGP</sequence>
<keyword evidence="3" id="KW-1185">Reference proteome</keyword>
<evidence type="ECO:0000259" key="1">
    <source>
        <dbReference type="Pfam" id="PF13472"/>
    </source>
</evidence>